<feature type="non-terminal residue" evidence="2">
    <location>
        <position position="354"/>
    </location>
</feature>
<evidence type="ECO:0000256" key="1">
    <source>
        <dbReference type="SAM" id="MobiDB-lite"/>
    </source>
</evidence>
<dbReference type="Gene3D" id="3.40.50.12700">
    <property type="match status" value="1"/>
</dbReference>
<sequence>KKAVGTQTEAPGKHVGVQASGCRECRGLALAMEGSGDNTCVRCEQVNDLLSLVIELKEAVERLRTIRQCEREINWWAHSLRVREHVEASHTPEDPLLTSHPAVEGDLKEEGDLGEEEEWKRVPARQSRQIPSLPLPSPQLPLQNRYGILQEELAVGEEDGRSRQEVSERPSRRRPGITTSSKKKIRRVIVVGDFLLKGAEGRICCPDPLHRKVCCLPGARVRDVLDKVPTPVNPSDYYPFLVFQVGSDDVGRRSPKSIKRDFKALGRVLKGSGTQVVFSSIPSVAIMSEEINRKRQQVNSWLRDWCYRQGFGFFNHRLPYETPGLLVAGGMSLSQRGKRILGQELAGLIDRALN</sequence>
<dbReference type="AlphaFoldDB" id="A0A0A0ADJ1"/>
<dbReference type="Proteomes" id="UP000053858">
    <property type="component" value="Unassembled WGS sequence"/>
</dbReference>
<dbReference type="STRING" id="50402.A0A0A0ADJ1"/>
<protein>
    <recommendedName>
        <fullName evidence="4">SGNH hydrolase-type esterase domain-containing protein</fullName>
    </recommendedName>
</protein>
<evidence type="ECO:0000313" key="2">
    <source>
        <dbReference type="EMBL" id="KGL92569.1"/>
    </source>
</evidence>
<dbReference type="Gene3D" id="3.40.50.12690">
    <property type="match status" value="1"/>
</dbReference>
<feature type="compositionally biased region" description="Basic and acidic residues" evidence="1">
    <location>
        <begin position="158"/>
        <end position="170"/>
    </location>
</feature>
<dbReference type="SUPFAM" id="SSF52266">
    <property type="entry name" value="SGNH hydrolase"/>
    <property type="match status" value="1"/>
</dbReference>
<organism evidence="2 3">
    <name type="scientific">Charadrius vociferus</name>
    <name type="common">Killdeer</name>
    <name type="synonym">Aegialitis vocifera</name>
    <dbReference type="NCBI Taxonomy" id="50402"/>
    <lineage>
        <taxon>Eukaryota</taxon>
        <taxon>Metazoa</taxon>
        <taxon>Chordata</taxon>
        <taxon>Craniata</taxon>
        <taxon>Vertebrata</taxon>
        <taxon>Euteleostomi</taxon>
        <taxon>Archelosauria</taxon>
        <taxon>Archosauria</taxon>
        <taxon>Dinosauria</taxon>
        <taxon>Saurischia</taxon>
        <taxon>Theropoda</taxon>
        <taxon>Coelurosauria</taxon>
        <taxon>Aves</taxon>
        <taxon>Neognathae</taxon>
        <taxon>Neoaves</taxon>
        <taxon>Charadriiformes</taxon>
        <taxon>Charadriidae</taxon>
        <taxon>Charadrius</taxon>
    </lineage>
</organism>
<feature type="region of interest" description="Disordered" evidence="1">
    <location>
        <begin position="153"/>
        <end position="180"/>
    </location>
</feature>
<feature type="non-terminal residue" evidence="2">
    <location>
        <position position="1"/>
    </location>
</feature>
<proteinExistence type="predicted"/>
<feature type="compositionally biased region" description="Basic residues" evidence="1">
    <location>
        <begin position="171"/>
        <end position="180"/>
    </location>
</feature>
<accession>A0A0A0ADJ1</accession>
<evidence type="ECO:0000313" key="3">
    <source>
        <dbReference type="Proteomes" id="UP000053858"/>
    </source>
</evidence>
<gene>
    <name evidence="2" type="ORF">N301_03553</name>
</gene>
<keyword evidence="3" id="KW-1185">Reference proteome</keyword>
<dbReference type="EMBL" id="KL871638">
    <property type="protein sequence ID" value="KGL92569.1"/>
    <property type="molecule type" value="Genomic_DNA"/>
</dbReference>
<evidence type="ECO:0008006" key="4">
    <source>
        <dbReference type="Google" id="ProtNLM"/>
    </source>
</evidence>
<name>A0A0A0ADJ1_CHAVO</name>
<reference evidence="3" key="1">
    <citation type="journal article" date="2014" name="Science">
        <title>Comparative genomics reveals insights into avian genome evolution and adaptation.</title>
        <authorList>
            <consortium name="Avian Genome Consortium"/>
            <person name="Zhang G."/>
            <person name="Li C."/>
            <person name="Li Q."/>
            <person name="Li B."/>
            <person name="Larkin D.M."/>
            <person name="Lee C."/>
            <person name="Storz J.F."/>
            <person name="Antunes A."/>
            <person name="Greenwold M.J."/>
            <person name="Meredith R.W."/>
            <person name="Odeen A."/>
            <person name="Cui J."/>
            <person name="Zhou Q."/>
            <person name="Xu L."/>
            <person name="Pan H."/>
            <person name="Wang Z."/>
            <person name="Jin L."/>
            <person name="Zhang P."/>
            <person name="Hu H."/>
            <person name="Yang W."/>
            <person name="Hu J."/>
            <person name="Xiao J."/>
            <person name="Yang Z."/>
            <person name="Liu Y."/>
            <person name="Xie Q."/>
            <person name="Yu H."/>
            <person name="Lian J."/>
            <person name="Wen P."/>
            <person name="Zhang F."/>
            <person name="Li H."/>
            <person name="Zeng Y."/>
            <person name="Xiong Z."/>
            <person name="Liu S."/>
            <person name="Zhou L."/>
            <person name="Huang Z."/>
            <person name="An N."/>
            <person name="Wang J."/>
            <person name="Zheng Q."/>
            <person name="Xiong Y."/>
            <person name="Wang G."/>
            <person name="Wang B."/>
            <person name="Wang J."/>
            <person name="Fan Y."/>
            <person name="da Fonseca R.R."/>
            <person name="Alfaro-Nunez A."/>
            <person name="Schubert M."/>
            <person name="Orlando L."/>
            <person name="Mourier T."/>
            <person name="Howard J.T."/>
            <person name="Ganapathy G."/>
            <person name="Pfenning A."/>
            <person name="Whitney O."/>
            <person name="Rivas M.V."/>
            <person name="Hara E."/>
            <person name="Smith J."/>
            <person name="Farre M."/>
            <person name="Narayan J."/>
            <person name="Slavov G."/>
            <person name="Romanov M.N."/>
            <person name="Borges R."/>
            <person name="Machado J.P."/>
            <person name="Khan I."/>
            <person name="Springer M.S."/>
            <person name="Gatesy J."/>
            <person name="Hoffmann F.G."/>
            <person name="Opazo J.C."/>
            <person name="Hastad O."/>
            <person name="Sawyer R.H."/>
            <person name="Kim H."/>
            <person name="Kim K.W."/>
            <person name="Kim H.J."/>
            <person name="Cho S."/>
            <person name="Li N."/>
            <person name="Huang Y."/>
            <person name="Bruford M.W."/>
            <person name="Zhan X."/>
            <person name="Dixon A."/>
            <person name="Bertelsen M.F."/>
            <person name="Derryberry E."/>
            <person name="Warren W."/>
            <person name="Wilson R.K."/>
            <person name="Li S."/>
            <person name="Ray D.A."/>
            <person name="Green R.E."/>
            <person name="O'Brien S.J."/>
            <person name="Griffin D."/>
            <person name="Johnson W.E."/>
            <person name="Haussler D."/>
            <person name="Ryder O.A."/>
            <person name="Willerslev E."/>
            <person name="Graves G.R."/>
            <person name="Alstrom P."/>
            <person name="Fjeldsa J."/>
            <person name="Mindell D.P."/>
            <person name="Edwards S.V."/>
            <person name="Braun E.L."/>
            <person name="Rahbek C."/>
            <person name="Burt D.W."/>
            <person name="Houde P."/>
            <person name="Zhang Y."/>
            <person name="Yang H."/>
            <person name="Wang J."/>
            <person name="Jarvis E.D."/>
            <person name="Gilbert M.T."/>
            <person name="Wang J."/>
        </authorList>
    </citation>
    <scope>NUCLEOTIDE SEQUENCE [LARGE SCALE GENOMIC DNA]</scope>
</reference>
<feature type="region of interest" description="Disordered" evidence="1">
    <location>
        <begin position="87"/>
        <end position="141"/>
    </location>
</feature>